<dbReference type="EMBL" id="CAJVPL010005304">
    <property type="protein sequence ID" value="CAG8656711.1"/>
    <property type="molecule type" value="Genomic_DNA"/>
</dbReference>
<dbReference type="AlphaFoldDB" id="A0A9N9H4T3"/>
<evidence type="ECO:0000313" key="4">
    <source>
        <dbReference type="Proteomes" id="UP000789831"/>
    </source>
</evidence>
<accession>A0A9N9H4T3</accession>
<dbReference type="OrthoDB" id="2445699at2759"/>
<dbReference type="InterPro" id="IPR007021">
    <property type="entry name" value="DUF659"/>
</dbReference>
<dbReference type="GO" id="GO:0005634">
    <property type="term" value="C:nucleus"/>
    <property type="evidence" value="ECO:0007669"/>
    <property type="project" value="TreeGrafter"/>
</dbReference>
<dbReference type="Proteomes" id="UP000789831">
    <property type="component" value="Unassembled WGS sequence"/>
</dbReference>
<sequence>MSASYMADADMLGHCPMSASVMCPCIRLSSDSVHVICARHRHIRDIVQRPCPRIIQHLKKCVHFTEKTTPEQKEEIFGLSKNSEASQTREKRPVPSNSSYDATSTSSRSSARKVIIRSSSYGLDNYIVRSLSHHDREKFKVLLLRLTVSCGWALHWVNTPEAKELFEFLNPHLKLPDRRALGGQILETAVSQEDKAMREALREDPIGVTLTFDGWTNVKNEQLLGVMIITSEGRPYVWKATDISTERESHVEVMEKTKAMIDELKNMDVQVSAVVTDSAGPYAASRLRLTHRNIVFLPCFAHQLNLCVGEVFKESTDLKTTMNQAIRLASYFRNANNKYFIAKLRDQQKITYERYYGIAVPAETRWNSYYTVTTSLLRTQQALQILAINFQPPHTQSQRRTGENLTIHREIFEIIDSDAFWTNLTTITEILYPYCKMLNILQRDNARLVQ</sequence>
<protein>
    <submittedName>
        <fullName evidence="3">290_t:CDS:1</fullName>
    </submittedName>
</protein>
<name>A0A9N9H4T3_9GLOM</name>
<dbReference type="Pfam" id="PF04937">
    <property type="entry name" value="DUF659"/>
    <property type="match status" value="1"/>
</dbReference>
<gene>
    <name evidence="3" type="ORF">AGERDE_LOCUS11631</name>
</gene>
<reference evidence="3" key="1">
    <citation type="submission" date="2021-06" db="EMBL/GenBank/DDBJ databases">
        <authorList>
            <person name="Kallberg Y."/>
            <person name="Tangrot J."/>
            <person name="Rosling A."/>
        </authorList>
    </citation>
    <scope>NUCLEOTIDE SEQUENCE</scope>
    <source>
        <strain evidence="3">MT106</strain>
    </source>
</reference>
<evidence type="ECO:0000256" key="1">
    <source>
        <dbReference type="SAM" id="MobiDB-lite"/>
    </source>
</evidence>
<organism evidence="3 4">
    <name type="scientific">Ambispora gerdemannii</name>
    <dbReference type="NCBI Taxonomy" id="144530"/>
    <lineage>
        <taxon>Eukaryota</taxon>
        <taxon>Fungi</taxon>
        <taxon>Fungi incertae sedis</taxon>
        <taxon>Mucoromycota</taxon>
        <taxon>Glomeromycotina</taxon>
        <taxon>Glomeromycetes</taxon>
        <taxon>Archaeosporales</taxon>
        <taxon>Ambisporaceae</taxon>
        <taxon>Ambispora</taxon>
    </lineage>
</organism>
<evidence type="ECO:0000259" key="2">
    <source>
        <dbReference type="Pfam" id="PF04937"/>
    </source>
</evidence>
<dbReference type="InterPro" id="IPR012337">
    <property type="entry name" value="RNaseH-like_sf"/>
</dbReference>
<dbReference type="PANTHER" id="PTHR46169:SF29">
    <property type="entry name" value="DNA REPLICATION-RELATED ELEMENT FACTOR, ISOFORM A"/>
    <property type="match status" value="1"/>
</dbReference>
<evidence type="ECO:0000313" key="3">
    <source>
        <dbReference type="EMBL" id="CAG8656711.1"/>
    </source>
</evidence>
<dbReference type="InterPro" id="IPR052717">
    <property type="entry name" value="Vacuolar_transposase_reg"/>
</dbReference>
<dbReference type="SUPFAM" id="SSF53098">
    <property type="entry name" value="Ribonuclease H-like"/>
    <property type="match status" value="1"/>
</dbReference>
<dbReference type="PANTHER" id="PTHR46169">
    <property type="entry name" value="DNA REPLICATION-RELATED ELEMENT FACTOR, ISOFORM A"/>
    <property type="match status" value="1"/>
</dbReference>
<dbReference type="GO" id="GO:0006357">
    <property type="term" value="P:regulation of transcription by RNA polymerase II"/>
    <property type="evidence" value="ECO:0007669"/>
    <property type="project" value="TreeGrafter"/>
</dbReference>
<comment type="caution">
    <text evidence="3">The sequence shown here is derived from an EMBL/GenBank/DDBJ whole genome shotgun (WGS) entry which is preliminary data.</text>
</comment>
<feature type="domain" description="DUF659" evidence="2">
    <location>
        <begin position="176"/>
        <end position="325"/>
    </location>
</feature>
<proteinExistence type="predicted"/>
<feature type="compositionally biased region" description="Low complexity" evidence="1">
    <location>
        <begin position="96"/>
        <end position="105"/>
    </location>
</feature>
<feature type="non-terminal residue" evidence="3">
    <location>
        <position position="450"/>
    </location>
</feature>
<keyword evidence="4" id="KW-1185">Reference proteome</keyword>
<feature type="region of interest" description="Disordered" evidence="1">
    <location>
        <begin position="73"/>
        <end position="105"/>
    </location>
</feature>